<feature type="region of interest" description="Disordered" evidence="12">
    <location>
        <begin position="453"/>
        <end position="506"/>
    </location>
</feature>
<evidence type="ECO:0000256" key="5">
    <source>
        <dbReference type="ARBA" id="ARBA00022990"/>
    </source>
</evidence>
<keyword evidence="7" id="KW-0446">Lipid-binding</keyword>
<dbReference type="GO" id="GO:0008289">
    <property type="term" value="F:lipid binding"/>
    <property type="evidence" value="ECO:0007669"/>
    <property type="project" value="UniProtKB-KW"/>
</dbReference>
<evidence type="ECO:0000256" key="1">
    <source>
        <dbReference type="ARBA" id="ARBA00004496"/>
    </source>
</evidence>
<dbReference type="InterPro" id="IPR023393">
    <property type="entry name" value="START-like_dom_sf"/>
</dbReference>
<dbReference type="GO" id="GO:0006869">
    <property type="term" value="P:lipid transport"/>
    <property type="evidence" value="ECO:0007669"/>
    <property type="project" value="UniProtKB-KW"/>
</dbReference>
<comment type="subunit">
    <text evidence="8">Interacts with ACOT13/THEM2.</text>
</comment>
<evidence type="ECO:0000256" key="11">
    <source>
        <dbReference type="ARBA" id="ARBA00079049"/>
    </source>
</evidence>
<protein>
    <recommendedName>
        <fullName evidence="9">Phosphatidylcholine transfer protein</fullName>
    </recommendedName>
    <alternativeName>
        <fullName evidence="11">START domain-containing protein 2</fullName>
    </alternativeName>
    <alternativeName>
        <fullName evidence="10">StAR-related lipid transfer protein 2</fullName>
    </alternativeName>
</protein>
<feature type="domain" description="START" evidence="13">
    <location>
        <begin position="168"/>
        <end position="345"/>
    </location>
</feature>
<dbReference type="PANTHER" id="PTHR19308">
    <property type="entry name" value="PHOSPHATIDYLCHOLINE TRANSFER PROTEIN"/>
    <property type="match status" value="1"/>
</dbReference>
<evidence type="ECO:0000256" key="9">
    <source>
        <dbReference type="ARBA" id="ARBA00069061"/>
    </source>
</evidence>
<evidence type="ECO:0000256" key="3">
    <source>
        <dbReference type="ARBA" id="ARBA00022490"/>
    </source>
</evidence>
<accession>A0A146KQD1</accession>
<evidence type="ECO:0000256" key="7">
    <source>
        <dbReference type="ARBA" id="ARBA00023121"/>
    </source>
</evidence>
<keyword evidence="2" id="KW-0813">Transport</keyword>
<dbReference type="PROSITE" id="PS50848">
    <property type="entry name" value="START"/>
    <property type="match status" value="1"/>
</dbReference>
<dbReference type="Gene3D" id="3.30.530.20">
    <property type="match status" value="1"/>
</dbReference>
<feature type="compositionally biased region" description="Polar residues" evidence="12">
    <location>
        <begin position="496"/>
        <end position="506"/>
    </location>
</feature>
<comment type="subcellular location">
    <subcellularLocation>
        <location evidence="1">Cytoplasm</location>
    </subcellularLocation>
</comment>
<organism evidence="14">
    <name type="scientific">Lygus hesperus</name>
    <name type="common">Western plant bug</name>
    <dbReference type="NCBI Taxonomy" id="30085"/>
    <lineage>
        <taxon>Eukaryota</taxon>
        <taxon>Metazoa</taxon>
        <taxon>Ecdysozoa</taxon>
        <taxon>Arthropoda</taxon>
        <taxon>Hexapoda</taxon>
        <taxon>Insecta</taxon>
        <taxon>Pterygota</taxon>
        <taxon>Neoptera</taxon>
        <taxon>Paraneoptera</taxon>
        <taxon>Hemiptera</taxon>
        <taxon>Heteroptera</taxon>
        <taxon>Panheteroptera</taxon>
        <taxon>Cimicomorpha</taxon>
        <taxon>Miridae</taxon>
        <taxon>Mirini</taxon>
        <taxon>Lygus</taxon>
    </lineage>
</organism>
<keyword evidence="6" id="KW-0445">Lipid transport</keyword>
<keyword evidence="5" id="KW-0007">Acetylation</keyword>
<proteinExistence type="predicted"/>
<sequence length="576" mass="65878">MLSLARSSFASLSTNTLRVRSFSSWQRKCPKFFKSSSVCVVRNCRAQIEFVVAYRVRRGLQLLILYSRLGEHRTLWRCLQMFQRYFAHYSKAVAISLSAAVLKFNWAKERIKDDEMTSHIDDIDVCHRLKKESMDAENYPCSDAMPVNATLEESCWKPFVSMGNLTIWKKQTSESQSNTLCCYKVYGYFDDVKALSFLQAYLDLETRKTWDQHVLKLEIVESEPSSNSDLIYWVSKWPRLFSNRDYVYKRRFLVDSENQVIAVVSKSATHPDYPPSKNNWRVQQYWSYLVVKPYKTFKEQGVEFSLTYYDDPGSNLPGSMLIWATVHGMPTYFKHLHEQTLKIESSGGARLLDFKNIHRPPQVEVDPYEGYQTEEGELVVDVEDDIKKTEIPETPLAVNVPFPLPPPSDPNKQPLLPKELSHDELLRSWKEIKLKVKESVEKVAEEINEVTESVIKSSEEPVPSSGGASSSDPAARSGANSTTEAASGGKVPVEGPSTNNNEAGMSQKSTSWVWDPFFGSYLFRAPEYLNASKPSPDGKELNGSLILMISEQNLVFDAIMSLQRVMYKLLFDRIWR</sequence>
<evidence type="ECO:0000256" key="12">
    <source>
        <dbReference type="SAM" id="MobiDB-lite"/>
    </source>
</evidence>
<dbReference type="AlphaFoldDB" id="A0A146KQD1"/>
<dbReference type="EMBL" id="GDHC01020380">
    <property type="protein sequence ID" value="JAP98248.1"/>
    <property type="molecule type" value="Transcribed_RNA"/>
</dbReference>
<dbReference type="GO" id="GO:0005829">
    <property type="term" value="C:cytosol"/>
    <property type="evidence" value="ECO:0007669"/>
    <property type="project" value="UniProtKB-ARBA"/>
</dbReference>
<evidence type="ECO:0000256" key="4">
    <source>
        <dbReference type="ARBA" id="ARBA00022553"/>
    </source>
</evidence>
<dbReference type="InterPro" id="IPR051213">
    <property type="entry name" value="START_lipid_transfer"/>
</dbReference>
<keyword evidence="3" id="KW-0963">Cytoplasm</keyword>
<dbReference type="PANTHER" id="PTHR19308:SF8">
    <property type="entry name" value="STAR-RELATED LIPID TRANSFER PROTEIN 7, MITOCHONDRIAL"/>
    <property type="match status" value="1"/>
</dbReference>
<evidence type="ECO:0000256" key="10">
    <source>
        <dbReference type="ARBA" id="ARBA00077188"/>
    </source>
</evidence>
<reference evidence="14" key="1">
    <citation type="journal article" date="2016" name="Gigascience">
        <title>De novo construction of an expanded transcriptome assembly for the western tarnished plant bug, Lygus hesperus.</title>
        <authorList>
            <person name="Tassone E.E."/>
            <person name="Geib S.M."/>
            <person name="Hall B."/>
            <person name="Fabrick J.A."/>
            <person name="Brent C.S."/>
            <person name="Hull J.J."/>
        </authorList>
    </citation>
    <scope>NUCLEOTIDE SEQUENCE</scope>
</reference>
<evidence type="ECO:0000259" key="13">
    <source>
        <dbReference type="PROSITE" id="PS50848"/>
    </source>
</evidence>
<evidence type="ECO:0000313" key="14">
    <source>
        <dbReference type="EMBL" id="JAP98248.1"/>
    </source>
</evidence>
<dbReference type="SUPFAM" id="SSF55961">
    <property type="entry name" value="Bet v1-like"/>
    <property type="match status" value="1"/>
</dbReference>
<evidence type="ECO:0000256" key="2">
    <source>
        <dbReference type="ARBA" id="ARBA00022448"/>
    </source>
</evidence>
<gene>
    <name evidence="14" type="primary">Stard7_1</name>
    <name evidence="14" type="ORF">g.85708</name>
</gene>
<evidence type="ECO:0000256" key="6">
    <source>
        <dbReference type="ARBA" id="ARBA00023055"/>
    </source>
</evidence>
<dbReference type="InterPro" id="IPR002913">
    <property type="entry name" value="START_lipid-bd_dom"/>
</dbReference>
<name>A0A146KQD1_LYGHE</name>
<dbReference type="FunFam" id="3.30.530.20:FF:000017">
    <property type="entry name" value="Phosphatidylcholine transfer protein, putative"/>
    <property type="match status" value="1"/>
</dbReference>
<dbReference type="Pfam" id="PF01852">
    <property type="entry name" value="START"/>
    <property type="match status" value="1"/>
</dbReference>
<feature type="compositionally biased region" description="Low complexity" evidence="12">
    <location>
        <begin position="460"/>
        <end position="479"/>
    </location>
</feature>
<keyword evidence="4" id="KW-0597">Phosphoprotein</keyword>
<evidence type="ECO:0000256" key="8">
    <source>
        <dbReference type="ARBA" id="ARBA00063535"/>
    </source>
</evidence>
<dbReference type="SMART" id="SM00234">
    <property type="entry name" value="START"/>
    <property type="match status" value="1"/>
</dbReference>